<evidence type="ECO:0000256" key="11">
    <source>
        <dbReference type="SAM" id="Phobius"/>
    </source>
</evidence>
<evidence type="ECO:0000256" key="4">
    <source>
        <dbReference type="ARBA" id="ARBA00007559"/>
    </source>
</evidence>
<feature type="region of interest" description="Disordered" evidence="10">
    <location>
        <begin position="98"/>
        <end position="121"/>
    </location>
</feature>
<evidence type="ECO:0000313" key="12">
    <source>
        <dbReference type="EMBL" id="KAK5109588.1"/>
    </source>
</evidence>
<dbReference type="PANTHER" id="PTHR20661">
    <property type="entry name" value="PHOSPHATIDYLINOSITOL-GLYCAN BIOSYNTHESIS CLASS W PROTEIN"/>
    <property type="match status" value="1"/>
</dbReference>
<dbReference type="Pfam" id="PF06423">
    <property type="entry name" value="GWT1"/>
    <property type="match status" value="1"/>
</dbReference>
<dbReference type="InterPro" id="IPR009447">
    <property type="entry name" value="PIGW/GWT1"/>
</dbReference>
<comment type="subcellular location">
    <subcellularLocation>
        <location evidence="2">Endoplasmic reticulum membrane</location>
        <topology evidence="2">Multi-pass membrane protein</topology>
    </subcellularLocation>
</comment>
<evidence type="ECO:0000313" key="13">
    <source>
        <dbReference type="Proteomes" id="UP001357485"/>
    </source>
</evidence>
<dbReference type="Proteomes" id="UP001357485">
    <property type="component" value="Unassembled WGS sequence"/>
</dbReference>
<dbReference type="EMBL" id="JAVRRA010025590">
    <property type="protein sequence ID" value="KAK5109588.1"/>
    <property type="molecule type" value="Genomic_DNA"/>
</dbReference>
<protein>
    <recommendedName>
        <fullName evidence="5">GPI-anchored wall transfer protein 1</fullName>
    </recommendedName>
</protein>
<keyword evidence="6" id="KW-0337">GPI-anchor biosynthesis</keyword>
<evidence type="ECO:0000256" key="9">
    <source>
        <dbReference type="ARBA" id="ARBA00023136"/>
    </source>
</evidence>
<evidence type="ECO:0000256" key="10">
    <source>
        <dbReference type="SAM" id="MobiDB-lite"/>
    </source>
</evidence>
<feature type="non-terminal residue" evidence="12">
    <location>
        <position position="331"/>
    </location>
</feature>
<reference evidence="12 13" key="1">
    <citation type="submission" date="2023-08" db="EMBL/GenBank/DDBJ databases">
        <title>Black Yeasts Isolated from many extreme environments.</title>
        <authorList>
            <person name="Coleine C."/>
            <person name="Stajich J.E."/>
            <person name="Selbmann L."/>
        </authorList>
    </citation>
    <scope>NUCLEOTIDE SEQUENCE [LARGE SCALE GENOMIC DNA]</scope>
    <source>
        <strain evidence="12 13">CCFEE 536</strain>
    </source>
</reference>
<evidence type="ECO:0000256" key="8">
    <source>
        <dbReference type="ARBA" id="ARBA00022989"/>
    </source>
</evidence>
<organism evidence="12 13">
    <name type="scientific">Cryomyces antarcticus</name>
    <dbReference type="NCBI Taxonomy" id="329879"/>
    <lineage>
        <taxon>Eukaryota</taxon>
        <taxon>Fungi</taxon>
        <taxon>Dikarya</taxon>
        <taxon>Ascomycota</taxon>
        <taxon>Pezizomycotina</taxon>
        <taxon>Dothideomycetes</taxon>
        <taxon>Dothideomycetes incertae sedis</taxon>
        <taxon>Cryomyces</taxon>
    </lineage>
</organism>
<comment type="function">
    <text evidence="1">Probable acetyltransferase, which acetylates the inositol ring of phosphatidylinositol during biosynthesis of GPI-anchor.</text>
</comment>
<feature type="transmembrane region" description="Helical" evidence="11">
    <location>
        <begin position="53"/>
        <end position="73"/>
    </location>
</feature>
<evidence type="ECO:0000256" key="1">
    <source>
        <dbReference type="ARBA" id="ARBA00002531"/>
    </source>
</evidence>
<evidence type="ECO:0000256" key="3">
    <source>
        <dbReference type="ARBA" id="ARBA00004687"/>
    </source>
</evidence>
<evidence type="ECO:0000256" key="7">
    <source>
        <dbReference type="ARBA" id="ARBA00022692"/>
    </source>
</evidence>
<comment type="caution">
    <text evidence="12">The sequence shown here is derived from an EMBL/GenBank/DDBJ whole genome shotgun (WGS) entry which is preliminary data.</text>
</comment>
<keyword evidence="7 11" id="KW-0812">Transmembrane</keyword>
<keyword evidence="9 11" id="KW-0472">Membrane</keyword>
<evidence type="ECO:0000256" key="5">
    <source>
        <dbReference type="ARBA" id="ARBA00014495"/>
    </source>
</evidence>
<sequence>MANNYKALKEAFVSNLTGGTILEINEITLVAPAAVLLWSILQSRHDVFKPYNVAAYMIDFLLNCSAILLATTLYSSEPLLLNGLIILPAVAAFLSKPSSKPQASPAKPLVKAGPKDATQKDVQDPLPIKPFVTSYRGTMMIITCTAILAVDFKVFPRRFGKVENWGTSLMDLGVGSFVFSAGVVSARSVLKQRLLPKDSTRVAKGLLQRLSLSARHSFPLLVLGLIRLFSVKSLDYAEHVSEYGVHWNFFFTLAFIPPAVALFQDALDMLPSPTLLPLLLGAGYQMALDSTDLKAYILTAPRTDLLSQNREGVFSFIGYLAIFLAGQATGT</sequence>
<keyword evidence="13" id="KW-1185">Reference proteome</keyword>
<proteinExistence type="inferred from homology"/>
<comment type="pathway">
    <text evidence="3">Glycolipid biosynthesis; glycosylphosphatidylinositol-anchor biosynthesis.</text>
</comment>
<feature type="compositionally biased region" description="Low complexity" evidence="10">
    <location>
        <begin position="98"/>
        <end position="108"/>
    </location>
</feature>
<accession>A0ABR0KQW4</accession>
<name>A0ABR0KQW4_9PEZI</name>
<evidence type="ECO:0000256" key="2">
    <source>
        <dbReference type="ARBA" id="ARBA00004477"/>
    </source>
</evidence>
<dbReference type="PANTHER" id="PTHR20661:SF0">
    <property type="entry name" value="PHOSPHATIDYLINOSITOL-GLYCAN BIOSYNTHESIS CLASS W PROTEIN"/>
    <property type="match status" value="1"/>
</dbReference>
<evidence type="ECO:0000256" key="6">
    <source>
        <dbReference type="ARBA" id="ARBA00022502"/>
    </source>
</evidence>
<keyword evidence="8 11" id="KW-1133">Transmembrane helix</keyword>
<gene>
    <name evidence="12" type="primary">GWT1</name>
    <name evidence="12" type="ORF">LTR16_005751</name>
</gene>
<comment type="similarity">
    <text evidence="4">Belongs to the PIGW family.</text>
</comment>